<name>A0A0B7GUJ0_TREPH</name>
<reference evidence="3" key="1">
    <citation type="submission" date="2015-01" db="EMBL/GenBank/DDBJ databases">
        <authorList>
            <person name="Manzoor Shahid"/>
            <person name="Zubair Saima"/>
        </authorList>
    </citation>
    <scope>NUCLEOTIDE SEQUENCE [LARGE SCALE GENOMIC DNA]</scope>
    <source>
        <strain evidence="3">V1</strain>
    </source>
</reference>
<evidence type="ECO:0000313" key="3">
    <source>
        <dbReference type="Proteomes" id="UP000042527"/>
    </source>
</evidence>
<accession>A0A0B7GUJ0</accession>
<reference evidence="1" key="2">
    <citation type="submission" date="2015-01" db="EMBL/GenBank/DDBJ databases">
        <authorList>
            <person name="Xiang T."/>
            <person name="Song Y."/>
            <person name="Huang L."/>
            <person name="Wang B."/>
            <person name="Wu P."/>
        </authorList>
    </citation>
    <scope>NUCLEOTIDE SEQUENCE [LARGE SCALE GENOMIC DNA]</scope>
    <source>
        <strain evidence="1">V1</strain>
    </source>
</reference>
<reference evidence="2 4" key="3">
    <citation type="submission" date="2019-08" db="EMBL/GenBank/DDBJ databases">
        <authorList>
            <person name="Kuhnert P."/>
        </authorList>
    </citation>
    <scope>NUCLEOTIDE SEQUENCE [LARGE SCALE GENOMIC DNA]</scope>
    <source>
        <strain evidence="2 4">B36.5</strain>
    </source>
</reference>
<dbReference type="RefSeq" id="WP_024752382.1">
    <property type="nucleotide sequence ID" value="NZ_CDNC01000008.1"/>
</dbReference>
<dbReference type="EMBL" id="CDNC01000008">
    <property type="protein sequence ID" value="CEM61202.1"/>
    <property type="molecule type" value="Genomic_DNA"/>
</dbReference>
<dbReference type="EMBL" id="CP042817">
    <property type="protein sequence ID" value="QEJ98595.1"/>
    <property type="molecule type" value="Genomic_DNA"/>
</dbReference>
<protein>
    <submittedName>
        <fullName evidence="1">Uncharacterized protein</fullName>
    </submittedName>
</protein>
<gene>
    <name evidence="2" type="ORF">FUT82_11700</name>
    <name evidence="1" type="ORF">TPHV1_160003</name>
</gene>
<sequence length="508" mass="59720">MRQKKLNFFQWLIDKFFPQDDDEAFKRRMLKNIAKEISKNRYSRWYKQNTSDLLPAFGKVMYEIYKIVGPARSFLMTTLSSQVFKTITVEYFLSDKAHKLKDQLDQEFLLEQSKTLSVAAIEAEAKKKLAIISAEFTADKIQEIDLVYEHMDSFIHFVLYDYYFLLKKLDPTLPEGDFSYVPQFEPTNALFLLEDLKDFAVILYSLPLEINWSKLFEIITVYKNIRPVNETQWARLIKLLSDIRRSNIFEKIIQHISKDPTYKIESVPFNEKIAEAYFTRLKQTSEATIRKLQQEQKKAKMEYAAKNIFSDMSASGMKNYTSAANNAFKRRGLKGFTHTTEMDYLKIFLLDFFKADIRALSDLFLVRGNWGQQELSKNYSESYHTLMQICDKVLEFDENLSEGSDLGVKFRTLLSRSEREPGAAKQAMNLSEKVNDTAYKLLKISVKHLIVIGNNFKDIIADYDKPHRTLIQNWKEIEQHSDRPVKEWLTDAYKKIYNFVLLIRMSFN</sequence>
<dbReference type="Proteomes" id="UP000042527">
    <property type="component" value="Unassembled WGS sequence"/>
</dbReference>
<dbReference type="GeneID" id="57752613"/>
<keyword evidence="3" id="KW-1185">Reference proteome</keyword>
<proteinExistence type="predicted"/>
<dbReference type="OrthoDB" id="349962at2"/>
<organism evidence="1 3">
    <name type="scientific">Treponema phagedenis</name>
    <dbReference type="NCBI Taxonomy" id="162"/>
    <lineage>
        <taxon>Bacteria</taxon>
        <taxon>Pseudomonadati</taxon>
        <taxon>Spirochaetota</taxon>
        <taxon>Spirochaetia</taxon>
        <taxon>Spirochaetales</taxon>
        <taxon>Treponemataceae</taxon>
        <taxon>Treponema</taxon>
    </lineage>
</organism>
<evidence type="ECO:0000313" key="4">
    <source>
        <dbReference type="Proteomes" id="UP000323594"/>
    </source>
</evidence>
<evidence type="ECO:0000313" key="1">
    <source>
        <dbReference type="EMBL" id="CEM61202.1"/>
    </source>
</evidence>
<dbReference type="Proteomes" id="UP000323594">
    <property type="component" value="Chromosome"/>
</dbReference>
<dbReference type="AlphaFoldDB" id="A0A0B7GUJ0"/>
<dbReference type="Pfam" id="PF17239">
    <property type="entry name" value="DUF5312"/>
    <property type="match status" value="1"/>
</dbReference>
<dbReference type="InterPro" id="IPR035196">
    <property type="entry name" value="DUF5312"/>
</dbReference>
<evidence type="ECO:0000313" key="2">
    <source>
        <dbReference type="EMBL" id="QEJ98595.1"/>
    </source>
</evidence>